<dbReference type="EMBL" id="CP007711">
    <property type="protein sequence ID" value="AIV03614.1"/>
    <property type="molecule type" value="Genomic_DNA"/>
</dbReference>
<dbReference type="PRINTS" id="PR00046">
    <property type="entry name" value="SIGMA70FCT"/>
</dbReference>
<keyword evidence="4" id="KW-0804">Transcription</keyword>
<gene>
    <name evidence="6" type="primary">rpoD</name>
    <name evidence="6" type="ORF">MGM1_2380</name>
</gene>
<dbReference type="InterPro" id="IPR013324">
    <property type="entry name" value="RNA_pol_sigma_r3/r4-like"/>
</dbReference>
<dbReference type="KEGG" id="mgj:MGM1_2380"/>
<dbReference type="HOGENOM" id="CLU_014793_3_3_14"/>
<name>A0A097SSQ4_9BACT</name>
<keyword evidence="3" id="KW-0238">DNA-binding</keyword>
<protein>
    <submittedName>
        <fullName evidence="6">RNA polymerase sigma factor RpoD</fullName>
    </submittedName>
</protein>
<keyword evidence="2" id="KW-0731">Sigma factor</keyword>
<dbReference type="GO" id="GO:0016987">
    <property type="term" value="F:sigma factor activity"/>
    <property type="evidence" value="ECO:0007669"/>
    <property type="project" value="UniProtKB-KW"/>
</dbReference>
<dbReference type="PANTHER" id="PTHR30603">
    <property type="entry name" value="RNA POLYMERASE SIGMA FACTOR RPO"/>
    <property type="match status" value="1"/>
</dbReference>
<dbReference type="Pfam" id="PF04542">
    <property type="entry name" value="Sigma70_r2"/>
    <property type="match status" value="1"/>
</dbReference>
<dbReference type="InterPro" id="IPR036388">
    <property type="entry name" value="WH-like_DNA-bd_sf"/>
</dbReference>
<dbReference type="Proteomes" id="UP000030066">
    <property type="component" value="Chromosome"/>
</dbReference>
<dbReference type="SUPFAM" id="SSF88946">
    <property type="entry name" value="Sigma2 domain of RNA polymerase sigma factors"/>
    <property type="match status" value="1"/>
</dbReference>
<feature type="domain" description="RNA polymerase sigma-70" evidence="5">
    <location>
        <begin position="153"/>
        <end position="166"/>
    </location>
</feature>
<dbReference type="Gene3D" id="1.10.10.10">
    <property type="entry name" value="Winged helix-like DNA-binding domain superfamily/Winged helix DNA-binding domain"/>
    <property type="match status" value="2"/>
</dbReference>
<dbReference type="InterPro" id="IPR014284">
    <property type="entry name" value="RNA_pol_sigma-70_dom"/>
</dbReference>
<dbReference type="InterPro" id="IPR000943">
    <property type="entry name" value="RNA_pol_sigma70"/>
</dbReference>
<organism evidence="6 7">
    <name type="scientific">Candidatus Malacoplasma girerdii</name>
    <dbReference type="NCBI Taxonomy" id="1318617"/>
    <lineage>
        <taxon>Bacteria</taxon>
        <taxon>Bacillati</taxon>
        <taxon>Mycoplasmatota</taxon>
        <taxon>Mycoplasmoidales</taxon>
        <taxon>Mycoplasmoidaceae</taxon>
        <taxon>Malacoplasma</taxon>
    </lineage>
</organism>
<dbReference type="GO" id="GO:0006352">
    <property type="term" value="P:DNA-templated transcription initiation"/>
    <property type="evidence" value="ECO:0007669"/>
    <property type="project" value="InterPro"/>
</dbReference>
<accession>A0A097SSQ4</accession>
<dbReference type="InterPro" id="IPR007630">
    <property type="entry name" value="RNA_pol_sigma70_r4"/>
</dbReference>
<dbReference type="STRING" id="1318617.MGM1_2380"/>
<sequence>MNEIITALVKKAKTRKHNRNTLEWEKAFKKFDGYEIPDDLPQIVNEKLAGKGVTLIFKKEDVNSDANYQINELSGVLKTSTKEKVDDGIKSFLGVLGSSKMLTSDDEIEFAKLLDDPDPEIRQYGQNQLVTSNLRLVTSIAKKFLNRGLELEDLIQEGTIGLMKAISKFDYRLGNKFSTYATWWIRQSITRAIADQSRVIRIPVHLMEAINKIFKAERDLTTNLGRAPSIEEIVQKLGGPSEDFTTKKVSEIKKIAIDSFSIDRPIGKDEDSQFTDFIRDNNAPTPDDFTDHELMSQEIEQLFKDVLTEEEETIIRMRYGLKPYFAAMSLDEISQKLDKKIDNVRQIEAKAIRKMKQPCKNYKLVDFVHDHN</sequence>
<proteinExistence type="predicted"/>
<dbReference type="InterPro" id="IPR050239">
    <property type="entry name" value="Sigma-70_RNA_pol_init_factors"/>
</dbReference>
<dbReference type="CDD" id="cd06171">
    <property type="entry name" value="Sigma70_r4"/>
    <property type="match status" value="1"/>
</dbReference>
<keyword evidence="1" id="KW-0805">Transcription regulation</keyword>
<dbReference type="NCBIfam" id="TIGR02937">
    <property type="entry name" value="sigma70-ECF"/>
    <property type="match status" value="1"/>
</dbReference>
<reference evidence="6 7" key="1">
    <citation type="journal article" date="2014" name="PLoS ONE">
        <title>An emerging Mycoplasma associated with trichomoniasis, vaginal infection and disease.</title>
        <authorList>
            <consortium name="Vaginal Microbiome Consortium"/>
            <person name="Fettweis J.M."/>
            <person name="Serrano M.G."/>
            <person name="Huang B."/>
            <person name="Brooks J.P."/>
            <person name="Glascock A.L."/>
            <person name="Sheth N.U."/>
            <person name="Strauss J.F.III."/>
            <person name="Jefferson K.K."/>
            <person name="Buck G.A."/>
        </authorList>
    </citation>
    <scope>NUCLEOTIDE SEQUENCE [LARGE SCALE GENOMIC DNA]</scope>
    <source>
        <strain evidence="6 7">VCU_M1</strain>
    </source>
</reference>
<dbReference type="Gene3D" id="1.10.601.10">
    <property type="entry name" value="RNA Polymerase Primary Sigma Factor"/>
    <property type="match status" value="1"/>
</dbReference>
<dbReference type="AlphaFoldDB" id="A0A097SSQ4"/>
<dbReference type="GO" id="GO:0003677">
    <property type="term" value="F:DNA binding"/>
    <property type="evidence" value="ECO:0007669"/>
    <property type="project" value="UniProtKB-KW"/>
</dbReference>
<evidence type="ECO:0000256" key="3">
    <source>
        <dbReference type="ARBA" id="ARBA00023125"/>
    </source>
</evidence>
<dbReference type="InterPro" id="IPR013325">
    <property type="entry name" value="RNA_pol_sigma_r2"/>
</dbReference>
<dbReference type="eggNOG" id="COG0568">
    <property type="taxonomic scope" value="Bacteria"/>
</dbReference>
<keyword evidence="7" id="KW-1185">Reference proteome</keyword>
<dbReference type="InterPro" id="IPR007624">
    <property type="entry name" value="RNA_pol_sigma70_r3"/>
</dbReference>
<evidence type="ECO:0000256" key="4">
    <source>
        <dbReference type="ARBA" id="ARBA00023163"/>
    </source>
</evidence>
<dbReference type="SUPFAM" id="SSF88659">
    <property type="entry name" value="Sigma3 and sigma4 domains of RNA polymerase sigma factors"/>
    <property type="match status" value="2"/>
</dbReference>
<dbReference type="Pfam" id="PF04539">
    <property type="entry name" value="Sigma70_r3"/>
    <property type="match status" value="1"/>
</dbReference>
<evidence type="ECO:0000256" key="1">
    <source>
        <dbReference type="ARBA" id="ARBA00023015"/>
    </source>
</evidence>
<dbReference type="InterPro" id="IPR007627">
    <property type="entry name" value="RNA_pol_sigma70_r2"/>
</dbReference>
<dbReference type="PANTHER" id="PTHR30603:SF60">
    <property type="entry name" value="RNA POLYMERASE SIGMA FACTOR RPOD"/>
    <property type="match status" value="1"/>
</dbReference>
<dbReference type="PROSITE" id="PS00715">
    <property type="entry name" value="SIGMA70_1"/>
    <property type="match status" value="1"/>
</dbReference>
<evidence type="ECO:0000313" key="6">
    <source>
        <dbReference type="EMBL" id="AIV03614.1"/>
    </source>
</evidence>
<evidence type="ECO:0000259" key="5">
    <source>
        <dbReference type="PROSITE" id="PS00715"/>
    </source>
</evidence>
<evidence type="ECO:0000256" key="2">
    <source>
        <dbReference type="ARBA" id="ARBA00023082"/>
    </source>
</evidence>
<dbReference type="Pfam" id="PF04545">
    <property type="entry name" value="Sigma70_r4"/>
    <property type="match status" value="1"/>
</dbReference>
<evidence type="ECO:0000313" key="7">
    <source>
        <dbReference type="Proteomes" id="UP000030066"/>
    </source>
</evidence>